<reference evidence="3" key="2">
    <citation type="submission" date="2021-04" db="EMBL/GenBank/DDBJ databases">
        <authorList>
            <person name="Gilroy R."/>
        </authorList>
    </citation>
    <scope>NUCLEOTIDE SEQUENCE</scope>
    <source>
        <strain evidence="3">ChiHjej12B11-14209</strain>
    </source>
</reference>
<evidence type="ECO:0000256" key="2">
    <source>
        <dbReference type="SAM" id="SignalP"/>
    </source>
</evidence>
<dbReference type="AlphaFoldDB" id="A0A9D2EYI3"/>
<comment type="caution">
    <text evidence="3">The sequence shown here is derived from an EMBL/GenBank/DDBJ whole genome shotgun (WGS) entry which is preliminary data.</text>
</comment>
<feature type="signal peptide" evidence="2">
    <location>
        <begin position="1"/>
        <end position="22"/>
    </location>
</feature>
<protein>
    <recommendedName>
        <fullName evidence="5">Lipoprotein</fullName>
    </recommendedName>
</protein>
<reference evidence="3" key="1">
    <citation type="journal article" date="2021" name="PeerJ">
        <title>Extensive microbial diversity within the chicken gut microbiome revealed by metagenomics and culture.</title>
        <authorList>
            <person name="Gilroy R."/>
            <person name="Ravi A."/>
            <person name="Getino M."/>
            <person name="Pursley I."/>
            <person name="Horton D.L."/>
            <person name="Alikhan N.F."/>
            <person name="Baker D."/>
            <person name="Gharbi K."/>
            <person name="Hall N."/>
            <person name="Watson M."/>
            <person name="Adriaenssens E.M."/>
            <person name="Foster-Nyarko E."/>
            <person name="Jarju S."/>
            <person name="Secka A."/>
            <person name="Antonio M."/>
            <person name="Oren A."/>
            <person name="Chaudhuri R.R."/>
            <person name="La Ragione R."/>
            <person name="Hildebrand F."/>
            <person name="Pallen M.J."/>
        </authorList>
    </citation>
    <scope>NUCLEOTIDE SEQUENCE</scope>
    <source>
        <strain evidence="3">ChiHjej12B11-14209</strain>
    </source>
</reference>
<evidence type="ECO:0000313" key="4">
    <source>
        <dbReference type="Proteomes" id="UP000824062"/>
    </source>
</evidence>
<sequence>MRARARRVSYVALALIAVLATADCGVPESTTTSPDEPQQEEQVVEDPQGQQGETDTNEVADPGANDQRDPAEPPVATVSYEQNGSAQTTQPLSCSSTWSFEQDGETLTVNTEAPHPVEYSADGMPAVSVSEQTKVDVSFDVPATGVTVRRWSEMDILGSAAPLNGEAVESELADDGSASFNVQPGFRYSVNATFDAGEALYVFTVPSV</sequence>
<evidence type="ECO:0000256" key="1">
    <source>
        <dbReference type="SAM" id="MobiDB-lite"/>
    </source>
</evidence>
<proteinExistence type="predicted"/>
<feature type="chain" id="PRO_5039434514" description="Lipoprotein" evidence="2">
    <location>
        <begin position="23"/>
        <end position="208"/>
    </location>
</feature>
<gene>
    <name evidence="3" type="ORF">IAA19_03010</name>
</gene>
<accession>A0A9D2EYI3</accession>
<evidence type="ECO:0000313" key="3">
    <source>
        <dbReference type="EMBL" id="HIZ45972.1"/>
    </source>
</evidence>
<evidence type="ECO:0008006" key="5">
    <source>
        <dbReference type="Google" id="ProtNLM"/>
    </source>
</evidence>
<feature type="region of interest" description="Disordered" evidence="1">
    <location>
        <begin position="25"/>
        <end position="76"/>
    </location>
</feature>
<dbReference type="EMBL" id="DXBM01000030">
    <property type="protein sequence ID" value="HIZ45972.1"/>
    <property type="molecule type" value="Genomic_DNA"/>
</dbReference>
<keyword evidence="2" id="KW-0732">Signal</keyword>
<organism evidence="3 4">
    <name type="scientific">Candidatus Olsenella pullistercoris</name>
    <dbReference type="NCBI Taxonomy" id="2838712"/>
    <lineage>
        <taxon>Bacteria</taxon>
        <taxon>Bacillati</taxon>
        <taxon>Actinomycetota</taxon>
        <taxon>Coriobacteriia</taxon>
        <taxon>Coriobacteriales</taxon>
        <taxon>Atopobiaceae</taxon>
        <taxon>Olsenella</taxon>
    </lineage>
</organism>
<dbReference type="Proteomes" id="UP000824062">
    <property type="component" value="Unassembled WGS sequence"/>
</dbReference>
<name>A0A9D2EYI3_9ACTN</name>